<dbReference type="Proteomes" id="UP000011135">
    <property type="component" value="Unassembled WGS sequence"/>
</dbReference>
<dbReference type="EMBL" id="AMZN01000084">
    <property type="protein sequence ID" value="ELR69097.1"/>
    <property type="molecule type" value="Genomic_DNA"/>
</dbReference>
<accession>L8JNZ0</accession>
<keyword evidence="2" id="KW-1185">Reference proteome</keyword>
<evidence type="ECO:0000313" key="1">
    <source>
        <dbReference type="EMBL" id="ELR69097.1"/>
    </source>
</evidence>
<name>L8JNZ0_9BACT</name>
<dbReference type="AlphaFoldDB" id="L8JNZ0"/>
<evidence type="ECO:0000313" key="2">
    <source>
        <dbReference type="Proteomes" id="UP000011135"/>
    </source>
</evidence>
<reference evidence="1 2" key="1">
    <citation type="submission" date="2012-12" db="EMBL/GenBank/DDBJ databases">
        <title>Genome assembly of Fulvivirga imtechensis AK7.</title>
        <authorList>
            <person name="Nupur N."/>
            <person name="Khatri I."/>
            <person name="Kumar R."/>
            <person name="Subramanian S."/>
            <person name="Pinnaka A."/>
        </authorList>
    </citation>
    <scope>NUCLEOTIDE SEQUENCE [LARGE SCALE GENOMIC DNA]</scope>
    <source>
        <strain evidence="1 2">AK7</strain>
    </source>
</reference>
<organism evidence="1 2">
    <name type="scientific">Fulvivirga imtechensis AK7</name>
    <dbReference type="NCBI Taxonomy" id="1237149"/>
    <lineage>
        <taxon>Bacteria</taxon>
        <taxon>Pseudomonadati</taxon>
        <taxon>Bacteroidota</taxon>
        <taxon>Cytophagia</taxon>
        <taxon>Cytophagales</taxon>
        <taxon>Fulvivirgaceae</taxon>
        <taxon>Fulvivirga</taxon>
    </lineage>
</organism>
<sequence>MIFSLTVTIVPAPLYMILGQPFETDSPGHVYGRSTGSVQKH</sequence>
<gene>
    <name evidence="1" type="ORF">C900_05486</name>
</gene>
<comment type="caution">
    <text evidence="1">The sequence shown here is derived from an EMBL/GenBank/DDBJ whole genome shotgun (WGS) entry which is preliminary data.</text>
</comment>
<proteinExistence type="predicted"/>
<protein>
    <submittedName>
        <fullName evidence="1">Uncharacterized protein</fullName>
    </submittedName>
</protein>